<dbReference type="EMBL" id="JASITI010000027">
    <property type="protein sequence ID" value="MDK9498171.1"/>
    <property type="molecule type" value="Genomic_DNA"/>
</dbReference>
<dbReference type="PANTHER" id="PTHR11786">
    <property type="entry name" value="N-HYDROXYARYLAMINE O-ACETYLTRANSFERASE"/>
    <property type="match status" value="1"/>
</dbReference>
<name>A0ABT7GY35_9ACTN</name>
<comment type="caution">
    <text evidence="3">The sequence shown here is derived from an EMBL/GenBank/DDBJ whole genome shotgun (WGS) entry which is preliminary data.</text>
</comment>
<evidence type="ECO:0000256" key="1">
    <source>
        <dbReference type="ARBA" id="ARBA00006547"/>
    </source>
</evidence>
<dbReference type="PANTHER" id="PTHR11786:SF0">
    <property type="entry name" value="ARYLAMINE N-ACETYLTRANSFERASE 4-RELATED"/>
    <property type="match status" value="1"/>
</dbReference>
<organism evidence="3 4">
    <name type="scientific">Streptomyces katrae</name>
    <dbReference type="NCBI Taxonomy" id="68223"/>
    <lineage>
        <taxon>Bacteria</taxon>
        <taxon>Bacillati</taxon>
        <taxon>Actinomycetota</taxon>
        <taxon>Actinomycetes</taxon>
        <taxon>Kitasatosporales</taxon>
        <taxon>Streptomycetaceae</taxon>
        <taxon>Streptomyces</taxon>
    </lineage>
</organism>
<sequence>MTTGTYPDYLSRLGLTDPGAPSAAGLFALQRAHLERVPYENVDIHLGRPPGIDPGLSARRFAEGRGGYCFHLNGAFAALLEDLGYDVTRHLSGVEADDGSRVVNGHHLTLTVRVDGAAYWVDAGLGDGPYEPLPLREGSYEQGGFRYALRRLDPLEGEGPGWSYFNPDSTMHRVNFRDAPAATADFEETHTWLSTSPDSSFVRTFAVFRRDADGVDILRGRVLSRRSGGGKVTAERELAGRREFFEVLEGVFGRRLDDLTEADRESLWARVDEAHRAWLASRAGKEAGKEAAAAS</sequence>
<keyword evidence="4" id="KW-1185">Reference proteome</keyword>
<dbReference type="RefSeq" id="WP_285343861.1">
    <property type="nucleotide sequence ID" value="NZ_JASITI010000027.1"/>
</dbReference>
<evidence type="ECO:0000313" key="3">
    <source>
        <dbReference type="EMBL" id="MDK9498171.1"/>
    </source>
</evidence>
<dbReference type="InterPro" id="IPR038765">
    <property type="entry name" value="Papain-like_cys_pep_sf"/>
</dbReference>
<dbReference type="PRINTS" id="PR01543">
    <property type="entry name" value="ANATRNSFRASE"/>
</dbReference>
<dbReference type="Pfam" id="PF00797">
    <property type="entry name" value="Acetyltransf_2"/>
    <property type="match status" value="1"/>
</dbReference>
<dbReference type="SUPFAM" id="SSF54001">
    <property type="entry name" value="Cysteine proteinases"/>
    <property type="match status" value="1"/>
</dbReference>
<dbReference type="Gene3D" id="3.30.2140.10">
    <property type="entry name" value="Arylamine N-acetyltransferase"/>
    <property type="match status" value="1"/>
</dbReference>
<accession>A0ABT7GY35</accession>
<dbReference type="Proteomes" id="UP001223390">
    <property type="component" value="Unassembled WGS sequence"/>
</dbReference>
<evidence type="ECO:0000313" key="4">
    <source>
        <dbReference type="Proteomes" id="UP001223390"/>
    </source>
</evidence>
<protein>
    <submittedName>
        <fullName evidence="3">Arylamine N-acetyltransferase</fullName>
    </submittedName>
</protein>
<comment type="similarity">
    <text evidence="1 2">Belongs to the arylamine N-acetyltransferase family.</text>
</comment>
<dbReference type="InterPro" id="IPR001447">
    <property type="entry name" value="Arylamine_N-AcTrfase"/>
</dbReference>
<dbReference type="Gene3D" id="2.40.128.150">
    <property type="entry name" value="Cysteine proteinases"/>
    <property type="match status" value="1"/>
</dbReference>
<gene>
    <name evidence="3" type="ORF">QEZ40_003120</name>
</gene>
<proteinExistence type="inferred from homology"/>
<reference evidence="3 4" key="1">
    <citation type="submission" date="2023-05" db="EMBL/GenBank/DDBJ databases">
        <title>Sequencing and Assembly of Streptomyces sp. NP73.</title>
        <authorList>
            <person name="Konwar A.N."/>
            <person name="Saikia K."/>
            <person name="Thakur D."/>
        </authorList>
    </citation>
    <scope>NUCLEOTIDE SEQUENCE [LARGE SCALE GENOMIC DNA]</scope>
    <source>
        <strain evidence="3 4">NP73</strain>
    </source>
</reference>
<evidence type="ECO:0000256" key="2">
    <source>
        <dbReference type="RuleBase" id="RU003452"/>
    </source>
</evidence>